<evidence type="ECO:0000313" key="1">
    <source>
        <dbReference type="EMBL" id="KAJ5102967.1"/>
    </source>
</evidence>
<reference evidence="1" key="2">
    <citation type="journal article" date="2023" name="IMA Fungus">
        <title>Comparative genomic study of the Penicillium genus elucidates a diverse pangenome and 15 lateral gene transfer events.</title>
        <authorList>
            <person name="Petersen C."/>
            <person name="Sorensen T."/>
            <person name="Nielsen M.R."/>
            <person name="Sondergaard T.E."/>
            <person name="Sorensen J.L."/>
            <person name="Fitzpatrick D.A."/>
            <person name="Frisvad J.C."/>
            <person name="Nielsen K.L."/>
        </authorList>
    </citation>
    <scope>NUCLEOTIDE SEQUENCE</scope>
    <source>
        <strain evidence="1">IBT 30761</strain>
    </source>
</reference>
<dbReference type="Gene3D" id="2.60.40.10">
    <property type="entry name" value="Immunoglobulins"/>
    <property type="match status" value="1"/>
</dbReference>
<dbReference type="InterPro" id="IPR013783">
    <property type="entry name" value="Ig-like_fold"/>
</dbReference>
<dbReference type="GeneID" id="81354969"/>
<protein>
    <recommendedName>
        <fullName evidence="3">Fibronectin type-III domain-containing protein</fullName>
    </recommendedName>
</protein>
<dbReference type="EMBL" id="JAPQKI010000004">
    <property type="protein sequence ID" value="KAJ5102967.1"/>
    <property type="molecule type" value="Genomic_DNA"/>
</dbReference>
<dbReference type="RefSeq" id="XP_056476347.1">
    <property type="nucleotide sequence ID" value="XM_056615990.1"/>
</dbReference>
<proteinExistence type="predicted"/>
<dbReference type="Pfam" id="PF12138">
    <property type="entry name" value="Spherulin4"/>
    <property type="match status" value="1"/>
</dbReference>
<dbReference type="InterPro" id="IPR021986">
    <property type="entry name" value="Spherulin4"/>
</dbReference>
<keyword evidence="2" id="KW-1185">Reference proteome</keyword>
<sequence>MSKNGNVYPHLPIVTLKIDGPPYPRLPDSLATFVTEGSDFYLNATDDVTIWGGDYLGCPDDATGSEVSSPLTIDGFAPYSAYPDSYNSLLSTWIEALGSTDEGSNPDSGGDAGQQIAIASYINPLGDPASWERLLTYDTQKVSVLVANVLNGPDYMVDESWKSVIDQAASQGKKILGYVRTGYLGVSQQQFTTRLGSHDLADWASQIEQDIDKWFELYGTSLGGIVFDEGWPECGPNNIYADLYAYINNYTKRKHHGVYTVLNPGSPIAQCFEDTMDTLLTFESSYETYTNSFVPNDWMPKDPRKIWHIIYKVPQDQIASVAALASSRKAGFLEMTDDDQPNPYDNLPNEAYMQAVIGAVPGGTPLIDDLAEVTSSSVVGLPSDAVVSSSDYSSVTLTWSSVENALGYAVYKDGVQVLELPASLTRATIGMIDPGTSGIAFEVRTILALGSGGSSRLISASTKSLPANGTNANVGFTQNGDTVVYKADVLVPYAFVRLFIGTKQPDIGIVHGWPIQAPGVTLGMDGQDTAYHEIVNYLVEGNDFYSGFYKYSGAWYETAKANADWSWTSIGVATQSQSGYTYTWNVPFAGTDAVASEYVIQGQGYAPLNNVFMGSLRHYSIL</sequence>
<evidence type="ECO:0000313" key="2">
    <source>
        <dbReference type="Proteomes" id="UP001149074"/>
    </source>
</evidence>
<reference evidence="1" key="1">
    <citation type="submission" date="2022-11" db="EMBL/GenBank/DDBJ databases">
        <authorList>
            <person name="Petersen C."/>
        </authorList>
    </citation>
    <scope>NUCLEOTIDE SEQUENCE</scope>
    <source>
        <strain evidence="1">IBT 30761</strain>
    </source>
</reference>
<organism evidence="1 2">
    <name type="scientific">Penicillium argentinense</name>
    <dbReference type="NCBI Taxonomy" id="1131581"/>
    <lineage>
        <taxon>Eukaryota</taxon>
        <taxon>Fungi</taxon>
        <taxon>Dikarya</taxon>
        <taxon>Ascomycota</taxon>
        <taxon>Pezizomycotina</taxon>
        <taxon>Eurotiomycetes</taxon>
        <taxon>Eurotiomycetidae</taxon>
        <taxon>Eurotiales</taxon>
        <taxon>Aspergillaceae</taxon>
        <taxon>Penicillium</taxon>
    </lineage>
</organism>
<comment type="caution">
    <text evidence="1">The sequence shown here is derived from an EMBL/GenBank/DDBJ whole genome shotgun (WGS) entry which is preliminary data.</text>
</comment>
<dbReference type="OrthoDB" id="1896086at2759"/>
<dbReference type="PANTHER" id="PTHR35040">
    <property type="match status" value="1"/>
</dbReference>
<gene>
    <name evidence="1" type="ORF">N7532_003496</name>
</gene>
<accession>A0A9W9FN06</accession>
<dbReference type="PANTHER" id="PTHR35040:SF7">
    <property type="entry name" value="FIBRONECTIN TYPE-III DOMAIN-CONTAINING PROTEIN-RELATED"/>
    <property type="match status" value="1"/>
</dbReference>
<evidence type="ECO:0008006" key="3">
    <source>
        <dbReference type="Google" id="ProtNLM"/>
    </source>
</evidence>
<name>A0A9W9FN06_9EURO</name>
<dbReference type="Proteomes" id="UP001149074">
    <property type="component" value="Unassembled WGS sequence"/>
</dbReference>
<dbReference type="AlphaFoldDB" id="A0A9W9FN06"/>